<dbReference type="InterPro" id="IPR005119">
    <property type="entry name" value="LysR_subst-bd"/>
</dbReference>
<dbReference type="InterPro" id="IPR058163">
    <property type="entry name" value="LysR-type_TF_proteobact-type"/>
</dbReference>
<dbReference type="GO" id="GO:0043565">
    <property type="term" value="F:sequence-specific DNA binding"/>
    <property type="evidence" value="ECO:0007669"/>
    <property type="project" value="TreeGrafter"/>
</dbReference>
<dbReference type="PANTHER" id="PTHR30537">
    <property type="entry name" value="HTH-TYPE TRANSCRIPTIONAL REGULATOR"/>
    <property type="match status" value="1"/>
</dbReference>
<dbReference type="STRING" id="525640.SAMN04487971_10426"/>
<name>A0A1G9FNQ4_9RHOB</name>
<dbReference type="InterPro" id="IPR036390">
    <property type="entry name" value="WH_DNA-bd_sf"/>
</dbReference>
<dbReference type="Gene3D" id="1.10.10.10">
    <property type="entry name" value="Winged helix-like DNA-binding domain superfamily/Winged helix DNA-binding domain"/>
    <property type="match status" value="1"/>
</dbReference>
<evidence type="ECO:0000256" key="2">
    <source>
        <dbReference type="ARBA" id="ARBA00023015"/>
    </source>
</evidence>
<dbReference type="Gene3D" id="3.40.190.10">
    <property type="entry name" value="Periplasmic binding protein-like II"/>
    <property type="match status" value="2"/>
</dbReference>
<dbReference type="Pfam" id="PF00126">
    <property type="entry name" value="HTH_1"/>
    <property type="match status" value="1"/>
</dbReference>
<dbReference type="CDD" id="cd08432">
    <property type="entry name" value="PBP2_GcdR_TrpI_HvrB_AmpR_like"/>
    <property type="match status" value="1"/>
</dbReference>
<evidence type="ECO:0000256" key="3">
    <source>
        <dbReference type="ARBA" id="ARBA00023125"/>
    </source>
</evidence>
<evidence type="ECO:0000313" key="6">
    <source>
        <dbReference type="EMBL" id="SDK90034.1"/>
    </source>
</evidence>
<keyword evidence="2" id="KW-0805">Transcription regulation</keyword>
<proteinExistence type="inferred from homology"/>
<sequence length="298" mass="32628">MDHLPPLAALRVFDSVARHMSFTAAARELGMTQAGVSHHIRLLEDRLGSPLFLRKPGGIELTSFGARVTGPTHEAFDLLRAAFGPARERERLAISTLATLAGNWLSQRLGRFQAENPGLAVRLETSDHLVDFAREDLDVAIRMGDGNWPGLTAHQLFPVDFTPMLSPELIRRHGPLADPAQIVPLPWIDRDQPGWQIWLAAAGVVLSCDDPARPALTLGTQIHEARAAMAGEGVALLTPRFFRFELATGALVQPFPITATDGKAYWLVYPPARRHRPAIQAFRRFLLSELAADEGPGA</sequence>
<dbReference type="PROSITE" id="PS50931">
    <property type="entry name" value="HTH_LYSR"/>
    <property type="match status" value="1"/>
</dbReference>
<gene>
    <name evidence="6" type="ORF">SAMN04487971_10426</name>
</gene>
<comment type="similarity">
    <text evidence="1">Belongs to the LysR transcriptional regulatory family.</text>
</comment>
<protein>
    <submittedName>
        <fullName evidence="6">LysR family transcriptional regulator, glycine cleavage system transcriptional activator</fullName>
    </submittedName>
</protein>
<dbReference type="GO" id="GO:0003700">
    <property type="term" value="F:DNA-binding transcription factor activity"/>
    <property type="evidence" value="ECO:0007669"/>
    <property type="project" value="InterPro"/>
</dbReference>
<dbReference type="InterPro" id="IPR000847">
    <property type="entry name" value="LysR_HTH_N"/>
</dbReference>
<dbReference type="Proteomes" id="UP000199555">
    <property type="component" value="Unassembled WGS sequence"/>
</dbReference>
<dbReference type="PANTHER" id="PTHR30537:SF74">
    <property type="entry name" value="HTH-TYPE TRANSCRIPTIONAL REGULATOR TRPI"/>
    <property type="match status" value="1"/>
</dbReference>
<keyword evidence="3" id="KW-0238">DNA-binding</keyword>
<evidence type="ECO:0000313" key="7">
    <source>
        <dbReference type="Proteomes" id="UP000199555"/>
    </source>
</evidence>
<dbReference type="InterPro" id="IPR036388">
    <property type="entry name" value="WH-like_DNA-bd_sf"/>
</dbReference>
<dbReference type="SUPFAM" id="SSF46785">
    <property type="entry name" value="Winged helix' DNA-binding domain"/>
    <property type="match status" value="1"/>
</dbReference>
<dbReference type="SUPFAM" id="SSF53850">
    <property type="entry name" value="Periplasmic binding protein-like II"/>
    <property type="match status" value="1"/>
</dbReference>
<dbReference type="PRINTS" id="PR00039">
    <property type="entry name" value="HTHLYSR"/>
</dbReference>
<dbReference type="Pfam" id="PF03466">
    <property type="entry name" value="LysR_substrate"/>
    <property type="match status" value="1"/>
</dbReference>
<evidence type="ECO:0000256" key="1">
    <source>
        <dbReference type="ARBA" id="ARBA00009437"/>
    </source>
</evidence>
<dbReference type="RefSeq" id="WP_175558775.1">
    <property type="nucleotide sequence ID" value="NZ_FNGE01000004.1"/>
</dbReference>
<dbReference type="GO" id="GO:0006351">
    <property type="term" value="P:DNA-templated transcription"/>
    <property type="evidence" value="ECO:0007669"/>
    <property type="project" value="TreeGrafter"/>
</dbReference>
<feature type="domain" description="HTH lysR-type" evidence="5">
    <location>
        <begin position="5"/>
        <end position="62"/>
    </location>
</feature>
<keyword evidence="7" id="KW-1185">Reference proteome</keyword>
<evidence type="ECO:0000256" key="4">
    <source>
        <dbReference type="ARBA" id="ARBA00023163"/>
    </source>
</evidence>
<keyword evidence="4" id="KW-0804">Transcription</keyword>
<organism evidence="6 7">
    <name type="scientific">Paracoccus chinensis</name>
    <dbReference type="NCBI Taxonomy" id="525640"/>
    <lineage>
        <taxon>Bacteria</taxon>
        <taxon>Pseudomonadati</taxon>
        <taxon>Pseudomonadota</taxon>
        <taxon>Alphaproteobacteria</taxon>
        <taxon>Rhodobacterales</taxon>
        <taxon>Paracoccaceae</taxon>
        <taxon>Paracoccus</taxon>
    </lineage>
</organism>
<reference evidence="7" key="1">
    <citation type="submission" date="2016-10" db="EMBL/GenBank/DDBJ databases">
        <authorList>
            <person name="Varghese N."/>
            <person name="Submissions S."/>
        </authorList>
    </citation>
    <scope>NUCLEOTIDE SEQUENCE [LARGE SCALE GENOMIC DNA]</scope>
    <source>
        <strain evidence="7">CGMCC 1.7655</strain>
    </source>
</reference>
<accession>A0A1G9FNQ4</accession>
<dbReference type="AlphaFoldDB" id="A0A1G9FNQ4"/>
<dbReference type="EMBL" id="FNGE01000004">
    <property type="protein sequence ID" value="SDK90034.1"/>
    <property type="molecule type" value="Genomic_DNA"/>
</dbReference>
<evidence type="ECO:0000259" key="5">
    <source>
        <dbReference type="PROSITE" id="PS50931"/>
    </source>
</evidence>